<dbReference type="EMBL" id="JABSTR010000006">
    <property type="protein sequence ID" value="KAH9372981.1"/>
    <property type="molecule type" value="Genomic_DNA"/>
</dbReference>
<name>A0A9J6GC06_HAELO</name>
<keyword evidence="2" id="KW-1185">Reference proteome</keyword>
<comment type="caution">
    <text evidence="1">The sequence shown here is derived from an EMBL/GenBank/DDBJ whole genome shotgun (WGS) entry which is preliminary data.</text>
</comment>
<accession>A0A9J6GC06</accession>
<dbReference type="Proteomes" id="UP000821853">
    <property type="component" value="Chromosome 4"/>
</dbReference>
<evidence type="ECO:0000313" key="1">
    <source>
        <dbReference type="EMBL" id="KAH9372981.1"/>
    </source>
</evidence>
<dbReference type="OrthoDB" id="6485764at2759"/>
<gene>
    <name evidence="1" type="ORF">HPB48_019804</name>
</gene>
<sequence>MEEWKERTKDCDSGTPTKETHAALHQTTQGLIEIARYCLDEVKLTYVLLGKIQMDCLEDCFGKYRLVSAQYHVLIRQVYECENKLRWQSTLLTLANTEKATNTNTKTSNDRTLTVELTVHGPAAT</sequence>
<dbReference type="AlphaFoldDB" id="A0A9J6GC06"/>
<organism evidence="1 2">
    <name type="scientific">Haemaphysalis longicornis</name>
    <name type="common">Bush tick</name>
    <dbReference type="NCBI Taxonomy" id="44386"/>
    <lineage>
        <taxon>Eukaryota</taxon>
        <taxon>Metazoa</taxon>
        <taxon>Ecdysozoa</taxon>
        <taxon>Arthropoda</taxon>
        <taxon>Chelicerata</taxon>
        <taxon>Arachnida</taxon>
        <taxon>Acari</taxon>
        <taxon>Parasitiformes</taxon>
        <taxon>Ixodida</taxon>
        <taxon>Ixodoidea</taxon>
        <taxon>Ixodidae</taxon>
        <taxon>Haemaphysalinae</taxon>
        <taxon>Haemaphysalis</taxon>
    </lineage>
</organism>
<proteinExistence type="predicted"/>
<evidence type="ECO:0000313" key="2">
    <source>
        <dbReference type="Proteomes" id="UP000821853"/>
    </source>
</evidence>
<dbReference type="VEuPathDB" id="VectorBase:HLOH_051317"/>
<reference evidence="1 2" key="1">
    <citation type="journal article" date="2020" name="Cell">
        <title>Large-Scale Comparative Analyses of Tick Genomes Elucidate Their Genetic Diversity and Vector Capacities.</title>
        <authorList>
            <consortium name="Tick Genome and Microbiome Consortium (TIGMIC)"/>
            <person name="Jia N."/>
            <person name="Wang J."/>
            <person name="Shi W."/>
            <person name="Du L."/>
            <person name="Sun Y."/>
            <person name="Zhan W."/>
            <person name="Jiang J.F."/>
            <person name="Wang Q."/>
            <person name="Zhang B."/>
            <person name="Ji P."/>
            <person name="Bell-Sakyi L."/>
            <person name="Cui X.M."/>
            <person name="Yuan T.T."/>
            <person name="Jiang B.G."/>
            <person name="Yang W.F."/>
            <person name="Lam T.T."/>
            <person name="Chang Q.C."/>
            <person name="Ding S.J."/>
            <person name="Wang X.J."/>
            <person name="Zhu J.G."/>
            <person name="Ruan X.D."/>
            <person name="Zhao L."/>
            <person name="Wei J.T."/>
            <person name="Ye R.Z."/>
            <person name="Que T.C."/>
            <person name="Du C.H."/>
            <person name="Zhou Y.H."/>
            <person name="Cheng J.X."/>
            <person name="Dai P.F."/>
            <person name="Guo W.B."/>
            <person name="Han X.H."/>
            <person name="Huang E.J."/>
            <person name="Li L.F."/>
            <person name="Wei W."/>
            <person name="Gao Y.C."/>
            <person name="Liu J.Z."/>
            <person name="Shao H.Z."/>
            <person name="Wang X."/>
            <person name="Wang C.C."/>
            <person name="Yang T.C."/>
            <person name="Huo Q.B."/>
            <person name="Li W."/>
            <person name="Chen H.Y."/>
            <person name="Chen S.E."/>
            <person name="Zhou L.G."/>
            <person name="Ni X.B."/>
            <person name="Tian J.H."/>
            <person name="Sheng Y."/>
            <person name="Liu T."/>
            <person name="Pan Y.S."/>
            <person name="Xia L.Y."/>
            <person name="Li J."/>
            <person name="Zhao F."/>
            <person name="Cao W.C."/>
        </authorList>
    </citation>
    <scope>NUCLEOTIDE SEQUENCE [LARGE SCALE GENOMIC DNA]</scope>
    <source>
        <strain evidence="1">HaeL-2018</strain>
    </source>
</reference>
<protein>
    <submittedName>
        <fullName evidence="1">Uncharacterized protein</fullName>
    </submittedName>
</protein>